<dbReference type="Pfam" id="PF00753">
    <property type="entry name" value="Lactamase_B"/>
    <property type="match status" value="1"/>
</dbReference>
<keyword evidence="2" id="KW-0732">Signal</keyword>
<dbReference type="GO" id="GO:0017001">
    <property type="term" value="P:antibiotic catabolic process"/>
    <property type="evidence" value="ECO:0007669"/>
    <property type="project" value="UniProtKB-ARBA"/>
</dbReference>
<sequence>MRARRSLPIVASAVSVAALLLAYTAAVASPFSAINAAAKAGPIKTHRLRGGISMLEGSGGNITALPGRNGFFLVDTGIAVSKPMILKSLRALGPGRIRLAVDTHWHWDHADGNGWVRAQGGDIIADTVAVQRLKQTIRVVEWETMFRPKPATALPNIVITGDRTLHASGETIRIRHYRHGHTDGDISVYFAKADILATGDTFWNGQYPFIDYVTGGSIDGAIAAANANIAMSTPRTIIVPGHGPAGDLRSQAAFRDMLVTVRNRVAALKRKGMTLAQAQAAAPTKDLDATWGRSIIGGTLFTALVYRGV</sequence>
<evidence type="ECO:0000259" key="3">
    <source>
        <dbReference type="SMART" id="SM00849"/>
    </source>
</evidence>
<dbReference type="RefSeq" id="WP_147080870.1">
    <property type="nucleotide sequence ID" value="NZ_VOQR01000001.1"/>
</dbReference>
<comment type="caution">
    <text evidence="4">The sequence shown here is derived from an EMBL/GenBank/DDBJ whole genome shotgun (WGS) entry which is preliminary data.</text>
</comment>
<dbReference type="OrthoDB" id="420651at2"/>
<keyword evidence="5" id="KW-1185">Reference proteome</keyword>
<comment type="similarity">
    <text evidence="1">Belongs to the metallo-beta-lactamase superfamily. Class-B beta-lactamase family.</text>
</comment>
<gene>
    <name evidence="4" type="ORF">FSB78_06090</name>
</gene>
<evidence type="ECO:0000256" key="2">
    <source>
        <dbReference type="SAM" id="SignalP"/>
    </source>
</evidence>
<proteinExistence type="inferred from homology"/>
<name>A0A5C6UCK5_9SPHN</name>
<dbReference type="SMART" id="SM00849">
    <property type="entry name" value="Lactamase_B"/>
    <property type="match status" value="1"/>
</dbReference>
<accession>A0A5C6UCK5</accession>
<protein>
    <submittedName>
        <fullName evidence="4">MBL fold metallo-hydrolase</fullName>
    </submittedName>
</protein>
<feature type="domain" description="Metallo-beta-lactamase" evidence="3">
    <location>
        <begin position="59"/>
        <end position="242"/>
    </location>
</feature>
<dbReference type="Proteomes" id="UP000321250">
    <property type="component" value="Unassembled WGS sequence"/>
</dbReference>
<dbReference type="Gene3D" id="3.60.15.10">
    <property type="entry name" value="Ribonuclease Z/Hydroxyacylglutathione hydrolase-like"/>
    <property type="match status" value="1"/>
</dbReference>
<dbReference type="PANTHER" id="PTHR42951:SF4">
    <property type="entry name" value="ACYL-COENZYME A THIOESTERASE MBLAC2"/>
    <property type="match status" value="1"/>
</dbReference>
<feature type="signal peptide" evidence="2">
    <location>
        <begin position="1"/>
        <end position="28"/>
    </location>
</feature>
<reference evidence="4 5" key="1">
    <citation type="journal article" date="2013" name="Antonie Van Leeuwenhoek">
        <title>Sphingomonas ginsenosidivorax sp. nov., with the ability to transform ginsenosides.</title>
        <authorList>
            <person name="Jin X.F."/>
            <person name="Kim J.K."/>
            <person name="Liu Q.M."/>
            <person name="Kang M.S."/>
            <person name="He D."/>
            <person name="Jin F.X."/>
            <person name="Kim S.C."/>
            <person name="Im W.T."/>
        </authorList>
    </citation>
    <scope>NUCLEOTIDE SEQUENCE [LARGE SCALE GENOMIC DNA]</scope>
    <source>
        <strain evidence="4 5">KHI67</strain>
    </source>
</reference>
<feature type="chain" id="PRO_5022699609" evidence="2">
    <location>
        <begin position="29"/>
        <end position="309"/>
    </location>
</feature>
<dbReference type="EMBL" id="VOQR01000001">
    <property type="protein sequence ID" value="TXC70557.1"/>
    <property type="molecule type" value="Genomic_DNA"/>
</dbReference>
<evidence type="ECO:0000256" key="1">
    <source>
        <dbReference type="ARBA" id="ARBA00005250"/>
    </source>
</evidence>
<dbReference type="InterPro" id="IPR050855">
    <property type="entry name" value="NDM-1-like"/>
</dbReference>
<dbReference type="PANTHER" id="PTHR42951">
    <property type="entry name" value="METALLO-BETA-LACTAMASE DOMAIN-CONTAINING"/>
    <property type="match status" value="1"/>
</dbReference>
<dbReference type="SUPFAM" id="SSF56281">
    <property type="entry name" value="Metallo-hydrolase/oxidoreductase"/>
    <property type="match status" value="1"/>
</dbReference>
<keyword evidence="4" id="KW-0378">Hydrolase</keyword>
<organism evidence="4 5">
    <name type="scientific">Sphingomonas ginsenosidivorax</name>
    <dbReference type="NCBI Taxonomy" id="862135"/>
    <lineage>
        <taxon>Bacteria</taxon>
        <taxon>Pseudomonadati</taxon>
        <taxon>Pseudomonadota</taxon>
        <taxon>Alphaproteobacteria</taxon>
        <taxon>Sphingomonadales</taxon>
        <taxon>Sphingomonadaceae</taxon>
        <taxon>Sphingomonas</taxon>
    </lineage>
</organism>
<dbReference type="InterPro" id="IPR036866">
    <property type="entry name" value="RibonucZ/Hydroxyglut_hydro"/>
</dbReference>
<evidence type="ECO:0000313" key="4">
    <source>
        <dbReference type="EMBL" id="TXC70557.1"/>
    </source>
</evidence>
<dbReference type="GO" id="GO:0016787">
    <property type="term" value="F:hydrolase activity"/>
    <property type="evidence" value="ECO:0007669"/>
    <property type="project" value="UniProtKB-KW"/>
</dbReference>
<evidence type="ECO:0000313" key="5">
    <source>
        <dbReference type="Proteomes" id="UP000321250"/>
    </source>
</evidence>
<dbReference type="AlphaFoldDB" id="A0A5C6UCK5"/>
<dbReference type="InterPro" id="IPR001279">
    <property type="entry name" value="Metallo-B-lactamas"/>
</dbReference>